<evidence type="ECO:0000256" key="6">
    <source>
        <dbReference type="ARBA" id="ARBA00022777"/>
    </source>
</evidence>
<dbReference type="EC" id="2.7.13.3" evidence="2"/>
<evidence type="ECO:0000259" key="10">
    <source>
        <dbReference type="PROSITE" id="PS50112"/>
    </source>
</evidence>
<dbReference type="PROSITE" id="PS50109">
    <property type="entry name" value="HIS_KIN"/>
    <property type="match status" value="1"/>
</dbReference>
<dbReference type="Pfam" id="PF02518">
    <property type="entry name" value="HATPase_c"/>
    <property type="match status" value="1"/>
</dbReference>
<dbReference type="InterPro" id="IPR035965">
    <property type="entry name" value="PAS-like_dom_sf"/>
</dbReference>
<dbReference type="Gene3D" id="1.10.287.130">
    <property type="match status" value="1"/>
</dbReference>
<keyword evidence="5" id="KW-0547">Nucleotide-binding</keyword>
<dbReference type="SUPFAM" id="SSF47384">
    <property type="entry name" value="Homodimeric domain of signal transducing histidine kinase"/>
    <property type="match status" value="1"/>
</dbReference>
<dbReference type="Gene3D" id="3.30.565.10">
    <property type="entry name" value="Histidine kinase-like ATPase, C-terminal domain"/>
    <property type="match status" value="1"/>
</dbReference>
<dbReference type="PANTHER" id="PTHR43065:SF34">
    <property type="entry name" value="SPORULATION KINASE A"/>
    <property type="match status" value="1"/>
</dbReference>
<comment type="catalytic activity">
    <reaction evidence="1">
        <text>ATP + protein L-histidine = ADP + protein N-phospho-L-histidine.</text>
        <dbReference type="EC" id="2.7.13.3"/>
    </reaction>
</comment>
<dbReference type="PANTHER" id="PTHR43065">
    <property type="entry name" value="SENSOR HISTIDINE KINASE"/>
    <property type="match status" value="1"/>
</dbReference>
<dbReference type="CDD" id="cd00130">
    <property type="entry name" value="PAS"/>
    <property type="match status" value="1"/>
</dbReference>
<evidence type="ECO:0000256" key="4">
    <source>
        <dbReference type="ARBA" id="ARBA00022679"/>
    </source>
</evidence>
<reference evidence="12 13" key="1">
    <citation type="submission" date="2024-11" db="EMBL/GenBank/DDBJ databases">
        <authorList>
            <person name="Lucas J.A."/>
        </authorList>
    </citation>
    <scope>NUCLEOTIDE SEQUENCE [LARGE SCALE GENOMIC DNA]</scope>
    <source>
        <strain evidence="12 13">Z 5.4</strain>
    </source>
</reference>
<evidence type="ECO:0000313" key="12">
    <source>
        <dbReference type="EMBL" id="MFK9090441.1"/>
    </source>
</evidence>
<dbReference type="SMART" id="SM00387">
    <property type="entry name" value="HATPase_c"/>
    <property type="match status" value="1"/>
</dbReference>
<dbReference type="PRINTS" id="PR00344">
    <property type="entry name" value="BCTRLSENSOR"/>
</dbReference>
<dbReference type="InterPro" id="IPR000700">
    <property type="entry name" value="PAS-assoc_C"/>
</dbReference>
<dbReference type="GO" id="GO:0005524">
    <property type="term" value="F:ATP binding"/>
    <property type="evidence" value="ECO:0007669"/>
    <property type="project" value="UniProtKB-KW"/>
</dbReference>
<feature type="domain" description="PAC" evidence="11">
    <location>
        <begin position="77"/>
        <end position="129"/>
    </location>
</feature>
<name>A0ABW8RE24_9BACI</name>
<dbReference type="SMART" id="SM00086">
    <property type="entry name" value="PAC"/>
    <property type="match status" value="1"/>
</dbReference>
<evidence type="ECO:0000256" key="8">
    <source>
        <dbReference type="ARBA" id="ARBA00023012"/>
    </source>
</evidence>
<evidence type="ECO:0000256" key="2">
    <source>
        <dbReference type="ARBA" id="ARBA00012438"/>
    </source>
</evidence>
<evidence type="ECO:0000259" key="11">
    <source>
        <dbReference type="PROSITE" id="PS50113"/>
    </source>
</evidence>
<dbReference type="RefSeq" id="WP_406579136.1">
    <property type="nucleotide sequence ID" value="NZ_JBJHQH010000002.1"/>
</dbReference>
<evidence type="ECO:0000256" key="1">
    <source>
        <dbReference type="ARBA" id="ARBA00000085"/>
    </source>
</evidence>
<dbReference type="SUPFAM" id="SSF55874">
    <property type="entry name" value="ATPase domain of HSP90 chaperone/DNA topoisomerase II/histidine kinase"/>
    <property type="match status" value="1"/>
</dbReference>
<keyword evidence="8" id="KW-0902">Two-component regulatory system</keyword>
<keyword evidence="6" id="KW-0418">Kinase</keyword>
<dbReference type="SMART" id="SM00388">
    <property type="entry name" value="HisKA"/>
    <property type="match status" value="1"/>
</dbReference>
<feature type="domain" description="Histidine kinase" evidence="9">
    <location>
        <begin position="149"/>
        <end position="353"/>
    </location>
</feature>
<dbReference type="Pfam" id="PF08447">
    <property type="entry name" value="PAS_3"/>
    <property type="match status" value="1"/>
</dbReference>
<dbReference type="EMBL" id="JBJHQH010000002">
    <property type="protein sequence ID" value="MFK9090441.1"/>
    <property type="molecule type" value="Genomic_DNA"/>
</dbReference>
<comment type="caution">
    <text evidence="12">The sequence shown here is derived from an EMBL/GenBank/DDBJ whole genome shotgun (WGS) entry which is preliminary data.</text>
</comment>
<dbReference type="InterPro" id="IPR036890">
    <property type="entry name" value="HATPase_C_sf"/>
</dbReference>
<organism evidence="12 13">
    <name type="scientific">Bacillus salipaludis</name>
    <dbReference type="NCBI Taxonomy" id="2547811"/>
    <lineage>
        <taxon>Bacteria</taxon>
        <taxon>Bacillati</taxon>
        <taxon>Bacillota</taxon>
        <taxon>Bacilli</taxon>
        <taxon>Bacillales</taxon>
        <taxon>Bacillaceae</taxon>
        <taxon>Bacillus</taxon>
    </lineage>
</organism>
<gene>
    <name evidence="12" type="ORF">ACJEBI_02935</name>
</gene>
<sequence>MFNLSLFKEVFYQSRIPQLIGLTDFSILLYNPAFCEFLGYSLEEISSLSVESVSHPEDMAKDTQLFGELLSGQRDEYQLEKRYIHKSGEIKTGILTVSRISEKSTGEEFLLGQVLDITEKKHMEEALIHRDKRLRKSEKLAVVGQMAAAVAHEIRNPLTPIKGFMQLLYSEKELNPVYLRIVLDELFRVETIISEFLSMAKPHTEKTMIVHVDRLVKQVIQLFQAEALKENKEFIFLYEQPIRGILGDANSLKQVFMNVIQNSLEAISNKGRIDVSIFSDETGVIVQFIDNGCGIPKERLSKLGEPYYSTKEKGTGLGLMTSFRIIESHKGKINIDSVEEEGTMVTIWLPYPSTES</sequence>
<protein>
    <recommendedName>
        <fullName evidence="2">histidine kinase</fullName>
        <ecNumber evidence="2">2.7.13.3</ecNumber>
    </recommendedName>
</protein>
<keyword evidence="7 12" id="KW-0067">ATP-binding</keyword>
<dbReference type="InterPro" id="IPR036097">
    <property type="entry name" value="HisK_dim/P_sf"/>
</dbReference>
<evidence type="ECO:0000313" key="13">
    <source>
        <dbReference type="Proteomes" id="UP001623041"/>
    </source>
</evidence>
<evidence type="ECO:0000256" key="5">
    <source>
        <dbReference type="ARBA" id="ARBA00022741"/>
    </source>
</evidence>
<dbReference type="Proteomes" id="UP001623041">
    <property type="component" value="Unassembled WGS sequence"/>
</dbReference>
<dbReference type="InterPro" id="IPR013655">
    <property type="entry name" value="PAS_fold_3"/>
</dbReference>
<dbReference type="InterPro" id="IPR001610">
    <property type="entry name" value="PAC"/>
</dbReference>
<feature type="domain" description="PAS" evidence="10">
    <location>
        <begin position="27"/>
        <end position="73"/>
    </location>
</feature>
<dbReference type="InterPro" id="IPR005467">
    <property type="entry name" value="His_kinase_dom"/>
</dbReference>
<accession>A0ABW8RE24</accession>
<dbReference type="SUPFAM" id="SSF55785">
    <property type="entry name" value="PYP-like sensor domain (PAS domain)"/>
    <property type="match status" value="1"/>
</dbReference>
<dbReference type="InterPro" id="IPR000014">
    <property type="entry name" value="PAS"/>
</dbReference>
<dbReference type="PROSITE" id="PS50112">
    <property type="entry name" value="PAS"/>
    <property type="match status" value="1"/>
</dbReference>
<dbReference type="NCBIfam" id="TIGR00229">
    <property type="entry name" value="sensory_box"/>
    <property type="match status" value="1"/>
</dbReference>
<dbReference type="InterPro" id="IPR003661">
    <property type="entry name" value="HisK_dim/P_dom"/>
</dbReference>
<dbReference type="CDD" id="cd00082">
    <property type="entry name" value="HisKA"/>
    <property type="match status" value="1"/>
</dbReference>
<keyword evidence="4" id="KW-0808">Transferase</keyword>
<evidence type="ECO:0000256" key="3">
    <source>
        <dbReference type="ARBA" id="ARBA00022553"/>
    </source>
</evidence>
<proteinExistence type="predicted"/>
<dbReference type="InterPro" id="IPR004358">
    <property type="entry name" value="Sig_transdc_His_kin-like_C"/>
</dbReference>
<keyword evidence="3" id="KW-0597">Phosphoprotein</keyword>
<evidence type="ECO:0000256" key="7">
    <source>
        <dbReference type="ARBA" id="ARBA00022840"/>
    </source>
</evidence>
<dbReference type="InterPro" id="IPR003594">
    <property type="entry name" value="HATPase_dom"/>
</dbReference>
<evidence type="ECO:0000259" key="9">
    <source>
        <dbReference type="PROSITE" id="PS50109"/>
    </source>
</evidence>
<dbReference type="PROSITE" id="PS50113">
    <property type="entry name" value="PAC"/>
    <property type="match status" value="1"/>
</dbReference>
<dbReference type="Pfam" id="PF00512">
    <property type="entry name" value="HisKA"/>
    <property type="match status" value="1"/>
</dbReference>
<dbReference type="Gene3D" id="3.30.450.20">
    <property type="entry name" value="PAS domain"/>
    <property type="match status" value="1"/>
</dbReference>
<keyword evidence="13" id="KW-1185">Reference proteome</keyword>